<gene>
    <name evidence="1" type="ORF">NCTC9645_01467</name>
</gene>
<evidence type="ECO:0000313" key="1">
    <source>
        <dbReference type="EMBL" id="SQC20223.1"/>
    </source>
</evidence>
<reference evidence="1 2" key="1">
    <citation type="submission" date="2018-06" db="EMBL/GenBank/DDBJ databases">
        <authorList>
            <consortium name="Pathogen Informatics"/>
            <person name="Doyle S."/>
        </authorList>
    </citation>
    <scope>NUCLEOTIDE SEQUENCE [LARGE SCALE GENOMIC DNA]</scope>
    <source>
        <strain evidence="1 2">NCTC9645</strain>
    </source>
</reference>
<organism evidence="1 2">
    <name type="scientific">Klebsiella pneumoniae</name>
    <dbReference type="NCBI Taxonomy" id="573"/>
    <lineage>
        <taxon>Bacteria</taxon>
        <taxon>Pseudomonadati</taxon>
        <taxon>Pseudomonadota</taxon>
        <taxon>Gammaproteobacteria</taxon>
        <taxon>Enterobacterales</taxon>
        <taxon>Enterobacteriaceae</taxon>
        <taxon>Klebsiella/Raoultella group</taxon>
        <taxon>Klebsiella</taxon>
        <taxon>Klebsiella pneumoniae complex</taxon>
    </lineage>
</organism>
<name>A0A2X3D556_KLEPN</name>
<sequence length="38" mass="3649">MFVGQVSGPAGAHLVGPGAFVVQVSVAPSGTKTGIEPV</sequence>
<evidence type="ECO:0000313" key="2">
    <source>
        <dbReference type="Proteomes" id="UP000250675"/>
    </source>
</evidence>
<protein>
    <submittedName>
        <fullName evidence="1">Uncharacterized protein</fullName>
    </submittedName>
</protein>
<accession>A0A2X3D556</accession>
<dbReference type="EMBL" id="UASO01000004">
    <property type="protein sequence ID" value="SQC20223.1"/>
    <property type="molecule type" value="Genomic_DNA"/>
</dbReference>
<dbReference type="AlphaFoldDB" id="A0A2X3D556"/>
<dbReference type="Proteomes" id="UP000250675">
    <property type="component" value="Unassembled WGS sequence"/>
</dbReference>
<proteinExistence type="predicted"/>